<keyword evidence="5" id="KW-0119">Carbohydrate metabolism</keyword>
<accession>A0A5D2W664</accession>
<gene>
    <name evidence="7" type="ORF">E1A91_D01G134400v1</name>
</gene>
<dbReference type="Pfam" id="PF16363">
    <property type="entry name" value="GDP_Man_Dehyd"/>
    <property type="match status" value="1"/>
</dbReference>
<proteinExistence type="predicted"/>
<evidence type="ECO:0000256" key="1">
    <source>
        <dbReference type="ARBA" id="ARBA00000083"/>
    </source>
</evidence>
<evidence type="ECO:0000256" key="2">
    <source>
        <dbReference type="ARBA" id="ARBA00004947"/>
    </source>
</evidence>
<dbReference type="GO" id="GO:0003978">
    <property type="term" value="F:UDP-glucose 4-epimerase activity"/>
    <property type="evidence" value="ECO:0007669"/>
    <property type="project" value="UniProtKB-EC"/>
</dbReference>
<dbReference type="GO" id="GO:0006012">
    <property type="term" value="P:galactose metabolic process"/>
    <property type="evidence" value="ECO:0007669"/>
    <property type="project" value="UniProtKB-KW"/>
</dbReference>
<reference evidence="7 8" key="1">
    <citation type="submission" date="2019-07" db="EMBL/GenBank/DDBJ databases">
        <title>WGS assembly of Gossypium mustelinum.</title>
        <authorList>
            <person name="Chen Z.J."/>
            <person name="Sreedasyam A."/>
            <person name="Ando A."/>
            <person name="Song Q."/>
            <person name="De L."/>
            <person name="Hulse-Kemp A."/>
            <person name="Ding M."/>
            <person name="Ye W."/>
            <person name="Kirkbride R."/>
            <person name="Jenkins J."/>
            <person name="Plott C."/>
            <person name="Lovell J."/>
            <person name="Lin Y.-M."/>
            <person name="Vaughn R."/>
            <person name="Liu B."/>
            <person name="Li W."/>
            <person name="Simpson S."/>
            <person name="Scheffler B."/>
            <person name="Saski C."/>
            <person name="Grover C."/>
            <person name="Hu G."/>
            <person name="Conover J."/>
            <person name="Carlson J."/>
            <person name="Shu S."/>
            <person name="Boston L."/>
            <person name="Williams M."/>
            <person name="Peterson D."/>
            <person name="Mcgee K."/>
            <person name="Jones D."/>
            <person name="Wendel J."/>
            <person name="Stelly D."/>
            <person name="Grimwood J."/>
            <person name="Schmutz J."/>
        </authorList>
    </citation>
    <scope>NUCLEOTIDE SEQUENCE [LARGE SCALE GENOMIC DNA]</scope>
    <source>
        <strain evidence="7">1408120.09</strain>
    </source>
</reference>
<feature type="non-terminal residue" evidence="7">
    <location>
        <position position="1"/>
    </location>
</feature>
<name>A0A5D2W664_GOSMU</name>
<dbReference type="PANTHER" id="PTHR43725:SF15">
    <property type="entry name" value="BIFUNCTIONAL UDP-GLUCOSE 4-EPIMERASE AND UDP-XYLOSE 4-EPIMERASE 1"/>
    <property type="match status" value="1"/>
</dbReference>
<evidence type="ECO:0000313" key="7">
    <source>
        <dbReference type="EMBL" id="TYI97304.1"/>
    </source>
</evidence>
<dbReference type="Proteomes" id="UP000323597">
    <property type="component" value="Chromosome D01"/>
</dbReference>
<dbReference type="PANTHER" id="PTHR43725">
    <property type="entry name" value="UDP-GLUCOSE 4-EPIMERASE"/>
    <property type="match status" value="1"/>
</dbReference>
<keyword evidence="8" id="KW-1185">Reference proteome</keyword>
<dbReference type="AlphaFoldDB" id="A0A5D2W664"/>
<evidence type="ECO:0000259" key="6">
    <source>
        <dbReference type="Pfam" id="PF16363"/>
    </source>
</evidence>
<dbReference type="Gene3D" id="3.40.50.720">
    <property type="entry name" value="NAD(P)-binding Rossmann-like Domain"/>
    <property type="match status" value="1"/>
</dbReference>
<comment type="pathway">
    <text evidence="2">Carbohydrate metabolism; galactose metabolism.</text>
</comment>
<dbReference type="SUPFAM" id="SSF51735">
    <property type="entry name" value="NAD(P)-binding Rossmann-fold domains"/>
    <property type="match status" value="1"/>
</dbReference>
<evidence type="ECO:0000256" key="4">
    <source>
        <dbReference type="ARBA" id="ARBA00023144"/>
    </source>
</evidence>
<evidence type="ECO:0000256" key="5">
    <source>
        <dbReference type="ARBA" id="ARBA00023277"/>
    </source>
</evidence>
<dbReference type="EC" id="5.1.3.2" evidence="3"/>
<dbReference type="EMBL" id="CM017649">
    <property type="protein sequence ID" value="TYI97304.1"/>
    <property type="molecule type" value="Genomic_DNA"/>
</dbReference>
<dbReference type="GO" id="GO:0005829">
    <property type="term" value="C:cytosol"/>
    <property type="evidence" value="ECO:0007669"/>
    <property type="project" value="TreeGrafter"/>
</dbReference>
<evidence type="ECO:0000256" key="3">
    <source>
        <dbReference type="ARBA" id="ARBA00013189"/>
    </source>
</evidence>
<comment type="catalytic activity">
    <reaction evidence="1">
        <text>UDP-alpha-D-glucose = UDP-alpha-D-galactose</text>
        <dbReference type="Rhea" id="RHEA:22168"/>
        <dbReference type="ChEBI" id="CHEBI:58885"/>
        <dbReference type="ChEBI" id="CHEBI:66914"/>
        <dbReference type="EC" id="5.1.3.2"/>
    </reaction>
</comment>
<keyword evidence="4" id="KW-0299">Galactose metabolism</keyword>
<dbReference type="InterPro" id="IPR016040">
    <property type="entry name" value="NAD(P)-bd_dom"/>
</dbReference>
<feature type="domain" description="NAD(P)-binding" evidence="6">
    <location>
        <begin position="3"/>
        <end position="78"/>
    </location>
</feature>
<evidence type="ECO:0000313" key="8">
    <source>
        <dbReference type="Proteomes" id="UP000323597"/>
    </source>
</evidence>
<sequence>FKVSIIDNLDNSIIEAVDRVRELVGPELSKKLQFNLLQSELKSRDDLDKLFFKTKFDVVIHFAAFKVVGESVGNPRQCWITGKPHGAVEKLFR</sequence>
<dbReference type="InterPro" id="IPR036291">
    <property type="entry name" value="NAD(P)-bd_dom_sf"/>
</dbReference>
<protein>
    <recommendedName>
        <fullName evidence="3">UDP-glucose 4-epimerase</fullName>
        <ecNumber evidence="3">5.1.3.2</ecNumber>
    </recommendedName>
</protein>
<organism evidence="7 8">
    <name type="scientific">Gossypium mustelinum</name>
    <name type="common">Cotton</name>
    <name type="synonym">Gossypium caicoense</name>
    <dbReference type="NCBI Taxonomy" id="34275"/>
    <lineage>
        <taxon>Eukaryota</taxon>
        <taxon>Viridiplantae</taxon>
        <taxon>Streptophyta</taxon>
        <taxon>Embryophyta</taxon>
        <taxon>Tracheophyta</taxon>
        <taxon>Spermatophyta</taxon>
        <taxon>Magnoliopsida</taxon>
        <taxon>eudicotyledons</taxon>
        <taxon>Gunneridae</taxon>
        <taxon>Pentapetalae</taxon>
        <taxon>rosids</taxon>
        <taxon>malvids</taxon>
        <taxon>Malvales</taxon>
        <taxon>Malvaceae</taxon>
        <taxon>Malvoideae</taxon>
        <taxon>Gossypium</taxon>
    </lineage>
</organism>